<dbReference type="Pfam" id="PF02811">
    <property type="entry name" value="PHP"/>
    <property type="match status" value="1"/>
</dbReference>
<dbReference type="InterPro" id="IPR004013">
    <property type="entry name" value="PHP_dom"/>
</dbReference>
<keyword evidence="6" id="KW-0239">DNA-directed DNA polymerase</keyword>
<evidence type="ECO:0000313" key="10">
    <source>
        <dbReference type="Proteomes" id="UP000007939"/>
    </source>
</evidence>
<comment type="catalytic activity">
    <reaction evidence="7">
        <text>DNA(n) + a 2'-deoxyribonucleoside 5'-triphosphate = DNA(n+1) + diphosphate</text>
        <dbReference type="Rhea" id="RHEA:22508"/>
        <dbReference type="Rhea" id="RHEA-COMP:17339"/>
        <dbReference type="Rhea" id="RHEA-COMP:17340"/>
        <dbReference type="ChEBI" id="CHEBI:33019"/>
        <dbReference type="ChEBI" id="CHEBI:61560"/>
        <dbReference type="ChEBI" id="CHEBI:173112"/>
        <dbReference type="EC" id="2.7.7.7"/>
    </reaction>
</comment>
<dbReference type="PANTHER" id="PTHR32294">
    <property type="entry name" value="DNA POLYMERASE III SUBUNIT ALPHA"/>
    <property type="match status" value="1"/>
</dbReference>
<keyword evidence="10" id="KW-1185">Reference proteome</keyword>
<dbReference type="Gene3D" id="1.10.10.1600">
    <property type="entry name" value="Bacterial DNA polymerase III alpha subunit, thumb domain"/>
    <property type="match status" value="1"/>
</dbReference>
<protein>
    <recommendedName>
        <fullName evidence="2">DNA polymerase III subunit alpha</fullName>
        <ecNumber evidence="1">2.7.7.7</ecNumber>
    </recommendedName>
</protein>
<evidence type="ECO:0000256" key="4">
    <source>
        <dbReference type="ARBA" id="ARBA00022695"/>
    </source>
</evidence>
<dbReference type="HOGENOM" id="CLU_001600_0_0_12"/>
<dbReference type="Proteomes" id="UP000007939">
    <property type="component" value="Chromosome"/>
</dbReference>
<keyword evidence="4 9" id="KW-0548">Nucleotidyltransferase</keyword>
<dbReference type="SUPFAM" id="SSF89550">
    <property type="entry name" value="PHP domain-like"/>
    <property type="match status" value="1"/>
</dbReference>
<dbReference type="InterPro" id="IPR029460">
    <property type="entry name" value="DNAPol_HHH"/>
</dbReference>
<dbReference type="RefSeq" id="WP_013740386.1">
    <property type="nucleotide sequence ID" value="NC_015436.1"/>
</dbReference>
<dbReference type="KEGG" id="scc:Spico_1795"/>
<dbReference type="CDD" id="cd04485">
    <property type="entry name" value="DnaE_OBF"/>
    <property type="match status" value="1"/>
</dbReference>
<dbReference type="EMBL" id="CP002659">
    <property type="protein sequence ID" value="AEC02993.1"/>
    <property type="molecule type" value="Genomic_DNA"/>
</dbReference>
<evidence type="ECO:0000259" key="8">
    <source>
        <dbReference type="SMART" id="SM00481"/>
    </source>
</evidence>
<name>F4GLV2_PARC1</name>
<dbReference type="InterPro" id="IPR003141">
    <property type="entry name" value="Pol/His_phosphatase_N"/>
</dbReference>
<dbReference type="InterPro" id="IPR041931">
    <property type="entry name" value="DNA_pol3_alpha_thumb_dom"/>
</dbReference>
<gene>
    <name evidence="9" type="ordered locus">Spico_1795</name>
</gene>
<evidence type="ECO:0000256" key="7">
    <source>
        <dbReference type="ARBA" id="ARBA00049244"/>
    </source>
</evidence>
<dbReference type="NCBIfam" id="TIGR00594">
    <property type="entry name" value="polc"/>
    <property type="match status" value="1"/>
</dbReference>
<evidence type="ECO:0000256" key="3">
    <source>
        <dbReference type="ARBA" id="ARBA00022679"/>
    </source>
</evidence>
<dbReference type="NCBIfam" id="NF004226">
    <property type="entry name" value="PRK05673.1"/>
    <property type="match status" value="1"/>
</dbReference>
<evidence type="ECO:0000256" key="5">
    <source>
        <dbReference type="ARBA" id="ARBA00022705"/>
    </source>
</evidence>
<evidence type="ECO:0000256" key="1">
    <source>
        <dbReference type="ARBA" id="ARBA00012417"/>
    </source>
</evidence>
<dbReference type="PANTHER" id="PTHR32294:SF0">
    <property type="entry name" value="DNA POLYMERASE III SUBUNIT ALPHA"/>
    <property type="match status" value="1"/>
</dbReference>
<sequence length="1170" mass="131973">MSGFVHLHNHTDYSLLDGAGSIPKYIAKAKELGMNALAITDHGNMFGAHKFYKACKAADIKPIIGCEFYVAPESHTLREGVEGKPRAYHLILLAMNEKGYHNLMELNSISYVEGFYYKPRIDHELIEQHNEGVLCLSACLGGEIASLLKDNRYEDAKKAALWHASVFDGGRYYLEIQDHGLPEQKTVNQALARLSTETGIPLVATNDIHYINKSDANAHDILLCIGMGKKKNEADRMRFHSAEYYMKSAEEMEKQFLWCPQAVENTVKIADLCNLEIHFPGPRLPRFRVPKGFTDDSYLRHLSHEGLARRYAEVTPDLEKRLDYELDVIIQMGFQGYFLIVRDYIYWAKQRDIPVGPGRGSGAGSLVAYCTEITDVDPIKYNLLFERFLNPERKTMPDFDIDFCFEHRQEVIEYVTEHYGEDHVAQIATFGTLKAKAVVKDVARVLDIPFEESNRIAKMIPDDPKMTLKKALEQSPELKQVADAGGIYGELFDAAFRLEGLNRHTSTHAAGVVIGEKKLLTYVPLYRDAKTGAISTQFTMDQLEENGLVKMDLLGLKTLTLIKHTVDLVHKTNPGFSIEDINEEDEKTFDMLRRGDSACVFQFESTGMQKILRDALPNSIEDLVALNALYRPGPMDYIPQFVESKNGRMPITYAHPDLEETLKTTYGVIVYQEQVMKVAQIIGGYTLGAADILRRIMSKKKAEELAAQEVKFVEGALAKGYQEKLARYIFKMLEPFAGYGFNKSHAVAYSVIAYQTAFLKANYPAEFMAANLTNEINNPDKFSEYLREAKHMGIEVLPPSINYSERQFNAVEGKIVYGLAGIKNVGEGVADLIIRERNEHGPYESFIDFLVRVDSRAMNSKLLESLIKAGTFDSMEENRPTLIENMEAAVIYAQKQKESKESGQSSLFEGDDIDSFTMTRHPDWEMREKLEIEKALLGFYISGHPLDLYRDAWKRSVLVDFSRPERFPRNRQISLVAMITDIRTLMTKKQTMMGFLELVDFSGTLEATCFPNAWAAVSGKIEKDGIYGFQGKFEYNPKRESIGFIVDAVCDPYSLDPVALKEAHIQIEKHMCSDDMIETLKDVIVENLGRGRCRTIFHIEDSAAALTAAAHNAEEAGFEASEAPEDSEETLSLPAPQTVIAAGYEFSVDYSEKLIEDLKKIPGVTGVWFD</sequence>
<reference evidence="9 10" key="2">
    <citation type="journal article" date="2012" name="Stand. Genomic Sci.">
        <title>Complete genome sequence of the termite hindgut bacterium Spirochaeta coccoides type strain (SPN1(T)), reclassification in the genus Sphaerochaeta as Sphaerochaeta coccoides comb. nov. and emendations of the family Spirochaetaceae and the genus Sphaerochaeta.</title>
        <authorList>
            <person name="Abt B."/>
            <person name="Han C."/>
            <person name="Scheuner C."/>
            <person name="Lu M."/>
            <person name="Lapidus A."/>
            <person name="Nolan M."/>
            <person name="Lucas S."/>
            <person name="Hammon N."/>
            <person name="Deshpande S."/>
            <person name="Cheng J.F."/>
            <person name="Tapia R."/>
            <person name="Goodwin L.A."/>
            <person name="Pitluck S."/>
            <person name="Liolios K."/>
            <person name="Pagani I."/>
            <person name="Ivanova N."/>
            <person name="Mavromatis K."/>
            <person name="Mikhailova N."/>
            <person name="Huntemann M."/>
            <person name="Pati A."/>
            <person name="Chen A."/>
            <person name="Palaniappan K."/>
            <person name="Land M."/>
            <person name="Hauser L."/>
            <person name="Brambilla E.M."/>
            <person name="Rohde M."/>
            <person name="Spring S."/>
            <person name="Gronow S."/>
            <person name="Goker M."/>
            <person name="Woyke T."/>
            <person name="Bristow J."/>
            <person name="Eisen J.A."/>
            <person name="Markowitz V."/>
            <person name="Hugenholtz P."/>
            <person name="Kyrpides N.C."/>
            <person name="Klenk H.P."/>
            <person name="Detter J.C."/>
        </authorList>
    </citation>
    <scope>NUCLEOTIDE SEQUENCE [LARGE SCALE GENOMIC DNA]</scope>
    <source>
        <strain evidence="10">ATCC BAA-1237 / DSM 17374 / SPN1</strain>
    </source>
</reference>
<dbReference type="STRING" id="760011.Spico_1795"/>
<dbReference type="Pfam" id="PF14579">
    <property type="entry name" value="HHH_6"/>
    <property type="match status" value="1"/>
</dbReference>
<dbReference type="Gene3D" id="3.20.20.140">
    <property type="entry name" value="Metal-dependent hydrolases"/>
    <property type="match status" value="1"/>
</dbReference>
<dbReference type="Gene3D" id="1.10.150.870">
    <property type="match status" value="1"/>
</dbReference>
<dbReference type="SMART" id="SM00481">
    <property type="entry name" value="POLIIIAc"/>
    <property type="match status" value="1"/>
</dbReference>
<dbReference type="GO" id="GO:0003887">
    <property type="term" value="F:DNA-directed DNA polymerase activity"/>
    <property type="evidence" value="ECO:0007669"/>
    <property type="project" value="UniProtKB-KW"/>
</dbReference>
<reference evidence="10" key="1">
    <citation type="submission" date="2011-04" db="EMBL/GenBank/DDBJ databases">
        <title>The complete genome of Spirochaeta coccoides DSM 17374.</title>
        <authorList>
            <person name="Lucas S."/>
            <person name="Copeland A."/>
            <person name="Lapidus A."/>
            <person name="Bruce D."/>
            <person name="Goodwin L."/>
            <person name="Pitluck S."/>
            <person name="Peters L."/>
            <person name="Kyrpides N."/>
            <person name="Mavromatis K."/>
            <person name="Pagani I."/>
            <person name="Ivanova N."/>
            <person name="Ovchinnikova G."/>
            <person name="Lu M."/>
            <person name="Detter J.C."/>
            <person name="Tapia R."/>
            <person name="Han C."/>
            <person name="Land M."/>
            <person name="Hauser L."/>
            <person name="Markowitz V."/>
            <person name="Cheng J.-F."/>
            <person name="Hugenholtz P."/>
            <person name="Woyke T."/>
            <person name="Wu D."/>
            <person name="Spring S."/>
            <person name="Schroeder M."/>
            <person name="Brambilla E."/>
            <person name="Klenk H.-P."/>
            <person name="Eisen J.A."/>
        </authorList>
    </citation>
    <scope>NUCLEOTIDE SEQUENCE [LARGE SCALE GENOMIC DNA]</scope>
    <source>
        <strain evidence="10">ATCC BAA-1237 / DSM 17374 / SPN1</strain>
    </source>
</reference>
<organism evidence="9 10">
    <name type="scientific">Parasphaerochaeta coccoides (strain ATCC BAA-1237 / DSM 17374 / SPN1)</name>
    <name type="common">Sphaerochaeta coccoides</name>
    <dbReference type="NCBI Taxonomy" id="760011"/>
    <lineage>
        <taxon>Bacteria</taxon>
        <taxon>Pseudomonadati</taxon>
        <taxon>Spirochaetota</taxon>
        <taxon>Spirochaetia</taxon>
        <taxon>Spirochaetales</taxon>
        <taxon>Sphaerochaetaceae</taxon>
        <taxon>Parasphaerochaeta</taxon>
    </lineage>
</organism>
<dbReference type="Pfam" id="PF07733">
    <property type="entry name" value="DNA_pol3_alpha"/>
    <property type="match status" value="1"/>
</dbReference>
<dbReference type="GO" id="GO:0006260">
    <property type="term" value="P:DNA replication"/>
    <property type="evidence" value="ECO:0007669"/>
    <property type="project" value="UniProtKB-KW"/>
</dbReference>
<accession>F4GLV2</accession>
<dbReference type="AlphaFoldDB" id="F4GLV2"/>
<dbReference type="EC" id="2.7.7.7" evidence="1"/>
<dbReference type="InterPro" id="IPR004805">
    <property type="entry name" value="DnaE2/DnaE/PolC"/>
</dbReference>
<dbReference type="InterPro" id="IPR011708">
    <property type="entry name" value="DNA_pol3_alpha_NTPase_dom"/>
</dbReference>
<dbReference type="NCBIfam" id="NF005298">
    <property type="entry name" value="PRK06826.1"/>
    <property type="match status" value="1"/>
</dbReference>
<keyword evidence="5" id="KW-0235">DNA replication</keyword>
<evidence type="ECO:0000256" key="2">
    <source>
        <dbReference type="ARBA" id="ARBA00019114"/>
    </source>
</evidence>
<dbReference type="eggNOG" id="COG0587">
    <property type="taxonomic scope" value="Bacteria"/>
</dbReference>
<dbReference type="Pfam" id="PF17657">
    <property type="entry name" value="DNA_pol3_finger"/>
    <property type="match status" value="1"/>
</dbReference>
<dbReference type="InterPro" id="IPR040982">
    <property type="entry name" value="DNA_pol3_finger"/>
</dbReference>
<proteinExistence type="predicted"/>
<keyword evidence="3 9" id="KW-0808">Transferase</keyword>
<dbReference type="CDD" id="cd12113">
    <property type="entry name" value="PHP_PolIIIA_DnaE3"/>
    <property type="match status" value="1"/>
</dbReference>
<evidence type="ECO:0000313" key="9">
    <source>
        <dbReference type="EMBL" id="AEC02993.1"/>
    </source>
</evidence>
<feature type="domain" description="Polymerase/histidinol phosphatase N-terminal" evidence="8">
    <location>
        <begin position="5"/>
        <end position="72"/>
    </location>
</feature>
<dbReference type="InterPro" id="IPR016195">
    <property type="entry name" value="Pol/histidinol_Pase-like"/>
</dbReference>
<dbReference type="GO" id="GO:0008408">
    <property type="term" value="F:3'-5' exonuclease activity"/>
    <property type="evidence" value="ECO:0007669"/>
    <property type="project" value="InterPro"/>
</dbReference>
<evidence type="ECO:0000256" key="6">
    <source>
        <dbReference type="ARBA" id="ARBA00022932"/>
    </source>
</evidence>